<dbReference type="InterPro" id="IPR020904">
    <property type="entry name" value="Sc_DH/Rdtase_CS"/>
</dbReference>
<dbReference type="Proteomes" id="UP000662747">
    <property type="component" value="Chromosome"/>
</dbReference>
<comment type="similarity">
    <text evidence="1 3">Belongs to the short-chain dehydrogenases/reductases (SDR) family.</text>
</comment>
<dbReference type="InterPro" id="IPR002347">
    <property type="entry name" value="SDR_fam"/>
</dbReference>
<gene>
    <name evidence="5" type="ORF">JY651_41460</name>
</gene>
<keyword evidence="4" id="KW-0812">Transmembrane</keyword>
<dbReference type="Pfam" id="PF00106">
    <property type="entry name" value="adh_short"/>
    <property type="match status" value="1"/>
</dbReference>
<name>A0ABX7NT77_9BACT</name>
<keyword evidence="4" id="KW-0472">Membrane</keyword>
<keyword evidence="2" id="KW-0560">Oxidoreductase</keyword>
<evidence type="ECO:0000313" key="5">
    <source>
        <dbReference type="EMBL" id="QSQ21579.1"/>
    </source>
</evidence>
<evidence type="ECO:0000256" key="2">
    <source>
        <dbReference type="ARBA" id="ARBA00023002"/>
    </source>
</evidence>
<dbReference type="SUPFAM" id="SSF51735">
    <property type="entry name" value="NAD(P)-binding Rossmann-fold domains"/>
    <property type="match status" value="1"/>
</dbReference>
<dbReference type="EMBL" id="CP071090">
    <property type="protein sequence ID" value="QSQ21579.1"/>
    <property type="molecule type" value="Genomic_DNA"/>
</dbReference>
<dbReference type="PROSITE" id="PS00061">
    <property type="entry name" value="ADH_SHORT"/>
    <property type="match status" value="1"/>
</dbReference>
<organism evidence="5 6">
    <name type="scientific">Pyxidicoccus parkwayensis</name>
    <dbReference type="NCBI Taxonomy" id="2813578"/>
    <lineage>
        <taxon>Bacteria</taxon>
        <taxon>Pseudomonadati</taxon>
        <taxon>Myxococcota</taxon>
        <taxon>Myxococcia</taxon>
        <taxon>Myxococcales</taxon>
        <taxon>Cystobacterineae</taxon>
        <taxon>Myxococcaceae</taxon>
        <taxon>Pyxidicoccus</taxon>
    </lineage>
</organism>
<keyword evidence="6" id="KW-1185">Reference proteome</keyword>
<evidence type="ECO:0000256" key="3">
    <source>
        <dbReference type="RuleBase" id="RU000363"/>
    </source>
</evidence>
<dbReference type="PANTHER" id="PTHR44196">
    <property type="entry name" value="DEHYDROGENASE/REDUCTASE SDR FAMILY MEMBER 7B"/>
    <property type="match status" value="1"/>
</dbReference>
<dbReference type="InterPro" id="IPR036291">
    <property type="entry name" value="NAD(P)-bd_dom_sf"/>
</dbReference>
<evidence type="ECO:0000313" key="6">
    <source>
        <dbReference type="Proteomes" id="UP000662747"/>
    </source>
</evidence>
<accession>A0ABX7NT77</accession>
<protein>
    <submittedName>
        <fullName evidence="5">SDR family NAD(P)-dependent oxidoreductase</fullName>
    </submittedName>
</protein>
<dbReference type="PRINTS" id="PR00081">
    <property type="entry name" value="GDHRDH"/>
</dbReference>
<keyword evidence="4" id="KW-1133">Transmembrane helix</keyword>
<dbReference type="PANTHER" id="PTHR44196:SF1">
    <property type="entry name" value="DEHYDROGENASE_REDUCTASE SDR FAMILY MEMBER 7B"/>
    <property type="match status" value="1"/>
</dbReference>
<evidence type="ECO:0000256" key="4">
    <source>
        <dbReference type="SAM" id="Phobius"/>
    </source>
</evidence>
<reference evidence="5 6" key="1">
    <citation type="submission" date="2021-02" db="EMBL/GenBank/DDBJ databases">
        <title>De Novo genome assembly of isolated myxobacteria.</title>
        <authorList>
            <person name="Stevens D.C."/>
        </authorList>
    </citation>
    <scope>NUCLEOTIDE SEQUENCE [LARGE SCALE GENOMIC DNA]</scope>
    <source>
        <strain evidence="6">SCPEA02</strain>
    </source>
</reference>
<dbReference type="RefSeq" id="WP_206723156.1">
    <property type="nucleotide sequence ID" value="NZ_CP071090.1"/>
</dbReference>
<feature type="transmembrane region" description="Helical" evidence="4">
    <location>
        <begin position="303"/>
        <end position="324"/>
    </location>
</feature>
<evidence type="ECO:0000256" key="1">
    <source>
        <dbReference type="ARBA" id="ARBA00006484"/>
    </source>
</evidence>
<sequence length="334" mass="35942">MARREQLSGKIAIVTGASSGVGWQSAVRLAEQGVRLCVTARRREALELLRKQVEASGGECLVVPGDVTVAEDVERVVRECLARYGRIDILVNDAGVQTYGYFDQLPWEHIQRTVDVTCLGFLRFAHAVLPHFRQQGSGHVLNVQSMLSKGAAPLLSVYSASKHATLGWAKALALELHGTGIHVSNVLVPSVSTPMFDHAPTQLDKKPVPVPPTYDVDVVARAVVRCALKPGRTVVPVFLQGKLPLWMNKLAPFVGDFILGRYGVRMQTEDQPLHRPDGNLFQPVPQGVGPYGSVPPTPKWKRLTAVVGLAALAGGMLGGAALGVRGLVGDVSHR</sequence>
<dbReference type="PRINTS" id="PR00080">
    <property type="entry name" value="SDRFAMILY"/>
</dbReference>
<dbReference type="Gene3D" id="3.40.50.720">
    <property type="entry name" value="NAD(P)-binding Rossmann-like Domain"/>
    <property type="match status" value="1"/>
</dbReference>
<proteinExistence type="inferred from homology"/>